<dbReference type="SFLD" id="SFLDG01067">
    <property type="entry name" value="SPASM/twitch_domain_containing"/>
    <property type="match status" value="1"/>
</dbReference>
<dbReference type="Gene3D" id="3.20.20.70">
    <property type="entry name" value="Aldolase class I"/>
    <property type="match status" value="1"/>
</dbReference>
<evidence type="ECO:0000256" key="7">
    <source>
        <dbReference type="ARBA" id="ARBA00023004"/>
    </source>
</evidence>
<evidence type="ECO:0000256" key="8">
    <source>
        <dbReference type="ARBA" id="ARBA00023014"/>
    </source>
</evidence>
<dbReference type="GO" id="GO:0016829">
    <property type="term" value="F:lyase activity"/>
    <property type="evidence" value="ECO:0007669"/>
    <property type="project" value="UniProtKB-KW"/>
</dbReference>
<dbReference type="PANTHER" id="PTHR43787:SF13">
    <property type="entry name" value="FEMO COFACTOR BIOSYNTHESIS PROTEIN NIFB"/>
    <property type="match status" value="1"/>
</dbReference>
<dbReference type="GO" id="GO:0046872">
    <property type="term" value="F:metal ion binding"/>
    <property type="evidence" value="ECO:0007669"/>
    <property type="project" value="UniProtKB-KW"/>
</dbReference>
<evidence type="ECO:0000256" key="10">
    <source>
        <dbReference type="ARBA" id="ARBA00023239"/>
    </source>
</evidence>
<evidence type="ECO:0000313" key="12">
    <source>
        <dbReference type="EMBL" id="HIQ23914.1"/>
    </source>
</evidence>
<keyword evidence="4" id="KW-0004">4Fe-4S</keyword>
<reference evidence="12" key="1">
    <citation type="journal article" date="2020" name="ISME J.">
        <title>Gammaproteobacteria mediating utilization of methyl-, sulfur- and petroleum organic compounds in deep ocean hydrothermal plumes.</title>
        <authorList>
            <person name="Zhou Z."/>
            <person name="Liu Y."/>
            <person name="Pan J."/>
            <person name="Cron B.R."/>
            <person name="Toner B.M."/>
            <person name="Anantharaman K."/>
            <person name="Breier J.A."/>
            <person name="Dick G.J."/>
            <person name="Li M."/>
        </authorList>
    </citation>
    <scope>NUCLEOTIDE SEQUENCE</scope>
    <source>
        <strain evidence="12">SZUA-1523</strain>
    </source>
</reference>
<organism evidence="12 13">
    <name type="scientific">Pyrodictium delaneyi</name>
    <dbReference type="NCBI Taxonomy" id="1273541"/>
    <lineage>
        <taxon>Archaea</taxon>
        <taxon>Thermoproteota</taxon>
        <taxon>Thermoprotei</taxon>
        <taxon>Desulfurococcales</taxon>
        <taxon>Pyrodictiaceae</taxon>
        <taxon>Pyrodictium</taxon>
    </lineage>
</organism>
<keyword evidence="8" id="KW-0411">Iron-sulfur</keyword>
<protein>
    <submittedName>
        <fullName evidence="12">Radical SAM protein</fullName>
    </submittedName>
</protein>
<keyword evidence="6" id="KW-0479">Metal-binding</keyword>
<dbReference type="SFLD" id="SFLDS00029">
    <property type="entry name" value="Radical_SAM"/>
    <property type="match status" value="1"/>
</dbReference>
<keyword evidence="5" id="KW-0949">S-adenosyl-L-methionine</keyword>
<dbReference type="AlphaFoldDB" id="A0A832ZUA5"/>
<evidence type="ECO:0000256" key="3">
    <source>
        <dbReference type="ARBA" id="ARBA00006804"/>
    </source>
</evidence>
<comment type="pathway">
    <text evidence="2">Cofactor biosynthesis; Fe-Mo cofactor biosynthesis.</text>
</comment>
<comment type="cofactor">
    <cofactor evidence="1">
        <name>[4Fe-4S] cluster</name>
        <dbReference type="ChEBI" id="CHEBI:49883"/>
    </cofactor>
</comment>
<dbReference type="InterPro" id="IPR013785">
    <property type="entry name" value="Aldolase_TIM"/>
</dbReference>
<dbReference type="Pfam" id="PF04055">
    <property type="entry name" value="Radical_SAM"/>
    <property type="match status" value="1"/>
</dbReference>
<dbReference type="PROSITE" id="PS51918">
    <property type="entry name" value="RADICAL_SAM"/>
    <property type="match status" value="1"/>
</dbReference>
<evidence type="ECO:0000256" key="6">
    <source>
        <dbReference type="ARBA" id="ARBA00022723"/>
    </source>
</evidence>
<comment type="similarity">
    <text evidence="3">Belongs to the radical SAM superfamily. NifB family.</text>
</comment>
<dbReference type="CDD" id="cd01335">
    <property type="entry name" value="Radical_SAM"/>
    <property type="match status" value="1"/>
</dbReference>
<evidence type="ECO:0000313" key="13">
    <source>
        <dbReference type="Proteomes" id="UP000600071"/>
    </source>
</evidence>
<evidence type="ECO:0000256" key="9">
    <source>
        <dbReference type="ARBA" id="ARBA00023231"/>
    </source>
</evidence>
<dbReference type="GO" id="GO:0051539">
    <property type="term" value="F:4 iron, 4 sulfur cluster binding"/>
    <property type="evidence" value="ECO:0007669"/>
    <property type="project" value="UniProtKB-KW"/>
</dbReference>
<evidence type="ECO:0000256" key="2">
    <source>
        <dbReference type="ARBA" id="ARBA00005155"/>
    </source>
</evidence>
<keyword evidence="9" id="KW-0535">Nitrogen fixation</keyword>
<dbReference type="InterPro" id="IPR058240">
    <property type="entry name" value="rSAM_sf"/>
</dbReference>
<evidence type="ECO:0000256" key="1">
    <source>
        <dbReference type="ARBA" id="ARBA00001966"/>
    </source>
</evidence>
<proteinExistence type="inferred from homology"/>
<sequence>MEVGLVSGDSRIKGFDPIRLAETIEQRVVSGSKRKYYRFRGSRFYGGSAVGDVVGCNLRCAFCWTGRPRDDLRLGFLVAPEEAYRRLDSIAGMRGYKYVRLSGGEPTIGFNHLQRLIELFEQNSTRIFILETNGILIGARREYARALSKFRRLHVRVSIKACSPELFTRLTGASPDFYGYPIRAVKHLADYGVSFHVAIFAAFGDESCWARLLESLADAAGPGLLESIEVEPLVLYPPAKRRLQLLGLKPRFYYEPR</sequence>
<evidence type="ECO:0000259" key="11">
    <source>
        <dbReference type="PROSITE" id="PS51918"/>
    </source>
</evidence>
<dbReference type="Proteomes" id="UP000600071">
    <property type="component" value="Unassembled WGS sequence"/>
</dbReference>
<dbReference type="EMBL" id="DQVR01000056">
    <property type="protein sequence ID" value="HIQ23914.1"/>
    <property type="molecule type" value="Genomic_DNA"/>
</dbReference>
<feature type="domain" description="Radical SAM core" evidence="11">
    <location>
        <begin position="38"/>
        <end position="257"/>
    </location>
</feature>
<dbReference type="SUPFAM" id="SSF102114">
    <property type="entry name" value="Radical SAM enzymes"/>
    <property type="match status" value="1"/>
</dbReference>
<keyword evidence="7" id="KW-0408">Iron</keyword>
<name>A0A832ZUA5_9CREN</name>
<keyword evidence="10" id="KW-0456">Lyase</keyword>
<gene>
    <name evidence="12" type="ORF">EYH50_02565</name>
</gene>
<accession>A0A832ZUA5</accession>
<dbReference type="PANTHER" id="PTHR43787">
    <property type="entry name" value="FEMO COFACTOR BIOSYNTHESIS PROTEIN NIFB-RELATED"/>
    <property type="match status" value="1"/>
</dbReference>
<comment type="caution">
    <text evidence="12">The sequence shown here is derived from an EMBL/GenBank/DDBJ whole genome shotgun (WGS) entry which is preliminary data.</text>
</comment>
<evidence type="ECO:0000256" key="5">
    <source>
        <dbReference type="ARBA" id="ARBA00022691"/>
    </source>
</evidence>
<evidence type="ECO:0000256" key="4">
    <source>
        <dbReference type="ARBA" id="ARBA00022485"/>
    </source>
</evidence>
<dbReference type="InterPro" id="IPR007197">
    <property type="entry name" value="rSAM"/>
</dbReference>